<dbReference type="RefSeq" id="WP_104264975.1">
    <property type="nucleotide sequence ID" value="NZ_CP028130.1"/>
</dbReference>
<name>A0AAD1EM88_9MICO</name>
<dbReference type="EMBL" id="CP028130">
    <property type="protein sequence ID" value="AZZ55828.1"/>
    <property type="molecule type" value="Genomic_DNA"/>
</dbReference>
<proteinExistence type="predicted"/>
<dbReference type="Proteomes" id="UP000283946">
    <property type="component" value="Chromosome"/>
</dbReference>
<evidence type="ECO:0000313" key="2">
    <source>
        <dbReference type="EMBL" id="AZZ55828.1"/>
    </source>
</evidence>
<organism evidence="2 3">
    <name type="scientific">Rathayibacter iranicus</name>
    <dbReference type="NCBI Taxonomy" id="59737"/>
    <lineage>
        <taxon>Bacteria</taxon>
        <taxon>Bacillati</taxon>
        <taxon>Actinomycetota</taxon>
        <taxon>Actinomycetes</taxon>
        <taxon>Micrococcales</taxon>
        <taxon>Microbacteriaceae</taxon>
        <taxon>Rathayibacter</taxon>
    </lineage>
</organism>
<accession>A0AAD1EM88</accession>
<dbReference type="AlphaFoldDB" id="A0AAD1EM88"/>
<evidence type="ECO:0000313" key="3">
    <source>
        <dbReference type="Proteomes" id="UP000283946"/>
    </source>
</evidence>
<feature type="region of interest" description="Disordered" evidence="1">
    <location>
        <begin position="1"/>
        <end position="28"/>
    </location>
</feature>
<gene>
    <name evidence="2" type="ORF">C7V51_08040</name>
</gene>
<reference evidence="2 3" key="1">
    <citation type="submission" date="2018-03" db="EMBL/GenBank/DDBJ databases">
        <title>Bacteriophage NCPPB3778 and a type I-E CRISPR drive the evolution of the US Biological Select Agent, Rathayibacter toxicus.</title>
        <authorList>
            <person name="Davis E.W.II."/>
            <person name="Tabima J.F."/>
            <person name="Weisberg A.J."/>
            <person name="Dantas Lopes L."/>
            <person name="Wiseman M.S."/>
            <person name="Wiseman M.S."/>
            <person name="Pupko T."/>
            <person name="Belcher M.S."/>
            <person name="Sechler A.J."/>
            <person name="Tancos M.A."/>
            <person name="Schroeder B.K."/>
            <person name="Murray T.D."/>
            <person name="Luster D.G."/>
            <person name="Schneider W.L."/>
            <person name="Rogers E."/>
            <person name="Andreote F.D."/>
            <person name="Grunwald N.J."/>
            <person name="Putnam M.L."/>
            <person name="Chang J.H."/>
        </authorList>
    </citation>
    <scope>NUCLEOTIDE SEQUENCE [LARGE SCALE GENOMIC DNA]</scope>
    <source>
        <strain evidence="2 3">NCCPB 2253</strain>
    </source>
</reference>
<dbReference type="KEGG" id="ria:C7V51_08040"/>
<sequence length="84" mass="8659">MTAGYKGDARVRRTALQGRGAQSTGSTHEGAPLLLLVVPFAQVSVRVTPWSATSDASPRQASERLAALASLPHTTLVVGGYGPS</sequence>
<evidence type="ECO:0000256" key="1">
    <source>
        <dbReference type="SAM" id="MobiDB-lite"/>
    </source>
</evidence>
<protein>
    <submittedName>
        <fullName evidence="2">Uncharacterized protein</fullName>
    </submittedName>
</protein>